<proteinExistence type="predicted"/>
<dbReference type="AlphaFoldDB" id="A0A2G6KGX9"/>
<accession>A0A2G6KGX9</accession>
<dbReference type="Pfam" id="PF07788">
    <property type="entry name" value="PDDEXK_10"/>
    <property type="match status" value="1"/>
</dbReference>
<gene>
    <name evidence="1" type="ORF">CSA56_07110</name>
</gene>
<dbReference type="Proteomes" id="UP000230821">
    <property type="component" value="Unassembled WGS sequence"/>
</dbReference>
<evidence type="ECO:0000313" key="1">
    <source>
        <dbReference type="EMBL" id="PIE34650.1"/>
    </source>
</evidence>
<reference evidence="1 2" key="1">
    <citation type="submission" date="2017-10" db="EMBL/GenBank/DDBJ databases">
        <title>Novel microbial diversity and functional potential in the marine mammal oral microbiome.</title>
        <authorList>
            <person name="Dudek N.K."/>
            <person name="Sun C.L."/>
            <person name="Burstein D."/>
            <person name="Kantor R.S."/>
            <person name="Aliaga Goltsman D.S."/>
            <person name="Bik E.M."/>
            <person name="Thomas B.C."/>
            <person name="Banfield J.F."/>
            <person name="Relman D.A."/>
        </authorList>
    </citation>
    <scope>NUCLEOTIDE SEQUENCE [LARGE SCALE GENOMIC DNA]</scope>
    <source>
        <strain evidence="1">DOLJORAL78_47_16</strain>
    </source>
</reference>
<evidence type="ECO:0000313" key="2">
    <source>
        <dbReference type="Proteomes" id="UP000230821"/>
    </source>
</evidence>
<comment type="caution">
    <text evidence="1">The sequence shown here is derived from an EMBL/GenBank/DDBJ whole genome shotgun (WGS) entry which is preliminary data.</text>
</comment>
<dbReference type="EMBL" id="PDSK01000080">
    <property type="protein sequence ID" value="PIE34650.1"/>
    <property type="molecule type" value="Genomic_DNA"/>
</dbReference>
<name>A0A2G6KGX9_9BACT</name>
<organism evidence="1 2">
    <name type="scientific">candidate division KSB3 bacterium</name>
    <dbReference type="NCBI Taxonomy" id="2044937"/>
    <lineage>
        <taxon>Bacteria</taxon>
        <taxon>candidate division KSB3</taxon>
    </lineage>
</organism>
<sequence>MARSDEMYTFSRKAQFYEKRHQRKAAKRLVISPMVDQQAKAVAEKLGILVHSYT</sequence>
<dbReference type="InterPro" id="IPR012431">
    <property type="entry name" value="PDDEXK_10"/>
</dbReference>
<protein>
    <submittedName>
        <fullName evidence="1">Uncharacterized protein</fullName>
    </submittedName>
</protein>